<evidence type="ECO:0000256" key="1">
    <source>
        <dbReference type="SAM" id="MobiDB-lite"/>
    </source>
</evidence>
<proteinExistence type="predicted"/>
<dbReference type="InterPro" id="IPR012816">
    <property type="entry name" value="NADAR"/>
</dbReference>
<dbReference type="CDD" id="cd15457">
    <property type="entry name" value="NADAR"/>
    <property type="match status" value="1"/>
</dbReference>
<feature type="domain" description="NADAR" evidence="2">
    <location>
        <begin position="14"/>
        <end position="189"/>
    </location>
</feature>
<name>A0A7S1QZJ3_NEODS</name>
<dbReference type="EMBL" id="HBGF01049756">
    <property type="protein sequence ID" value="CAD9151895.1"/>
    <property type="molecule type" value="Transcribed_RNA"/>
</dbReference>
<organism evidence="3">
    <name type="scientific">Neobodo designis</name>
    <name type="common">Flagellated protozoan</name>
    <name type="synonym">Bodo designis</name>
    <dbReference type="NCBI Taxonomy" id="312471"/>
    <lineage>
        <taxon>Eukaryota</taxon>
        <taxon>Discoba</taxon>
        <taxon>Euglenozoa</taxon>
        <taxon>Kinetoplastea</taxon>
        <taxon>Metakinetoplastina</taxon>
        <taxon>Neobodonida</taxon>
        <taxon>Neobodo</taxon>
    </lineage>
</organism>
<feature type="region of interest" description="Disordered" evidence="1">
    <location>
        <begin position="192"/>
        <end position="222"/>
    </location>
</feature>
<protein>
    <recommendedName>
        <fullName evidence="2">NADAR domain-containing protein</fullName>
    </recommendedName>
</protein>
<gene>
    <name evidence="3" type="ORF">NDES1114_LOCUS33299</name>
</gene>
<dbReference type="Pfam" id="PF08719">
    <property type="entry name" value="NADAR"/>
    <property type="match status" value="1"/>
</dbReference>
<accession>A0A7S1QZJ3</accession>
<evidence type="ECO:0000313" key="3">
    <source>
        <dbReference type="EMBL" id="CAD9151895.1"/>
    </source>
</evidence>
<sequence length="222" mass="24280">MATPPEHIIFHSRGKQLAILSNFCPHRLSIDGHVFSCGEAYFHFAKFRAAASVHAAGTEPATQARHRALLGHASKLADASLSGLAAKRLGGKGPQGMRLETDELSAWDAARDDTQRRLCDARTNQGDEAKQVRSALRESGDAVLVHFERGARPDTYWGGKVVDAGTPNVRIVGRNTLGRMWMEVRQRLKSVAETDGPQAHDTAEAREVTACPKRHRPESTMP</sequence>
<dbReference type="SUPFAM" id="SSF143990">
    <property type="entry name" value="YbiA-like"/>
    <property type="match status" value="1"/>
</dbReference>
<dbReference type="AlphaFoldDB" id="A0A7S1QZJ3"/>
<reference evidence="3" key="1">
    <citation type="submission" date="2021-01" db="EMBL/GenBank/DDBJ databases">
        <authorList>
            <person name="Corre E."/>
            <person name="Pelletier E."/>
            <person name="Niang G."/>
            <person name="Scheremetjew M."/>
            <person name="Finn R."/>
            <person name="Kale V."/>
            <person name="Holt S."/>
            <person name="Cochrane G."/>
            <person name="Meng A."/>
            <person name="Brown T."/>
            <person name="Cohen L."/>
        </authorList>
    </citation>
    <scope>NUCLEOTIDE SEQUENCE</scope>
    <source>
        <strain evidence="3">CCAP 1951/1</strain>
    </source>
</reference>
<dbReference type="Gene3D" id="1.10.357.40">
    <property type="entry name" value="YbiA-like"/>
    <property type="match status" value="1"/>
</dbReference>
<dbReference type="InterPro" id="IPR037238">
    <property type="entry name" value="YbiA-like_sf"/>
</dbReference>
<evidence type="ECO:0000259" key="2">
    <source>
        <dbReference type="Pfam" id="PF08719"/>
    </source>
</evidence>